<evidence type="ECO:0000256" key="4">
    <source>
        <dbReference type="ARBA" id="ARBA00011245"/>
    </source>
</evidence>
<feature type="binding site" evidence="11">
    <location>
        <begin position="336"/>
        <end position="339"/>
    </location>
    <ligand>
        <name>ATP</name>
        <dbReference type="ChEBI" id="CHEBI:30616"/>
    </ligand>
</feature>
<evidence type="ECO:0000256" key="2">
    <source>
        <dbReference type="ARBA" id="ARBA00004838"/>
    </source>
</evidence>
<feature type="binding site" evidence="11 12">
    <location>
        <begin position="19"/>
        <end position="21"/>
    </location>
    <ligand>
        <name>substrate</name>
    </ligand>
</feature>
<evidence type="ECO:0000256" key="10">
    <source>
        <dbReference type="ARBA" id="ARBA00023152"/>
    </source>
</evidence>
<keyword evidence="9 11" id="KW-0067">ATP-binding</keyword>
<comment type="similarity">
    <text evidence="3 11 14">Belongs to the phosphoglycerate kinase family.</text>
</comment>
<dbReference type="GO" id="GO:0006094">
    <property type="term" value="P:gluconeogenesis"/>
    <property type="evidence" value="ECO:0007669"/>
    <property type="project" value="TreeGrafter"/>
</dbReference>
<dbReference type="Gene3D" id="3.40.50.1260">
    <property type="entry name" value="Phosphoglycerate kinase, N-terminal domain"/>
    <property type="match status" value="2"/>
</dbReference>
<proteinExistence type="inferred from homology"/>
<evidence type="ECO:0000256" key="8">
    <source>
        <dbReference type="ARBA" id="ARBA00022777"/>
    </source>
</evidence>
<accession>J4KT25</accession>
<name>J4KT25_9GAMM</name>
<protein>
    <recommendedName>
        <fullName evidence="5 11">Phosphoglycerate kinase</fullName>
        <ecNumber evidence="5 11">2.7.2.3</ecNumber>
    </recommendedName>
</protein>
<dbReference type="PRINTS" id="PR00477">
    <property type="entry name" value="PHGLYCKINASE"/>
</dbReference>
<feature type="binding site" evidence="11">
    <location>
        <position position="112"/>
    </location>
    <ligand>
        <name>substrate</name>
    </ligand>
</feature>
<feature type="binding site" evidence="11">
    <location>
        <position position="34"/>
    </location>
    <ligand>
        <name>substrate</name>
    </ligand>
</feature>
<dbReference type="UniPathway" id="UPA00109">
    <property type="reaction ID" value="UER00185"/>
</dbReference>
<organism evidence="15 16">
    <name type="scientific">SAR86 cluster bacterium SAR86B</name>
    <dbReference type="NCBI Taxonomy" id="1123867"/>
    <lineage>
        <taxon>Bacteria</taxon>
        <taxon>Pseudomonadati</taxon>
        <taxon>Pseudomonadota</taxon>
        <taxon>Gammaproteobacteria</taxon>
        <taxon>SAR86 cluster</taxon>
    </lineage>
</organism>
<dbReference type="Pfam" id="PF00162">
    <property type="entry name" value="PGK"/>
    <property type="match status" value="1"/>
</dbReference>
<keyword evidence="8 11" id="KW-0418">Kinase</keyword>
<keyword evidence="6 11" id="KW-0808">Transferase</keyword>
<dbReference type="EMBL" id="JH611165">
    <property type="protein sequence ID" value="EJP73714.1"/>
    <property type="molecule type" value="Genomic_DNA"/>
</dbReference>
<dbReference type="InterPro" id="IPR036043">
    <property type="entry name" value="Phosphoglycerate_kinase_sf"/>
</dbReference>
<dbReference type="PANTHER" id="PTHR11406:SF23">
    <property type="entry name" value="PHOSPHOGLYCERATE KINASE 1, CHLOROPLASTIC-RELATED"/>
    <property type="match status" value="1"/>
</dbReference>
<dbReference type="GO" id="GO:0043531">
    <property type="term" value="F:ADP binding"/>
    <property type="evidence" value="ECO:0007669"/>
    <property type="project" value="TreeGrafter"/>
</dbReference>
<comment type="subcellular location">
    <subcellularLocation>
        <location evidence="11">Cytoplasm</location>
    </subcellularLocation>
</comment>
<feature type="binding site" evidence="12">
    <location>
        <position position="112"/>
    </location>
    <ligand>
        <name>(2R)-3-phosphoglycerate</name>
        <dbReference type="ChEBI" id="CHEBI:58272"/>
    </ligand>
</feature>
<dbReference type="SUPFAM" id="SSF53748">
    <property type="entry name" value="Phosphoglycerate kinase"/>
    <property type="match status" value="1"/>
</dbReference>
<dbReference type="GO" id="GO:0005524">
    <property type="term" value="F:ATP binding"/>
    <property type="evidence" value="ECO:0007669"/>
    <property type="project" value="UniProtKB-KW"/>
</dbReference>
<feature type="binding site" evidence="12">
    <location>
        <position position="145"/>
    </location>
    <ligand>
        <name>(2R)-3-phosphoglycerate</name>
        <dbReference type="ChEBI" id="CHEBI:58272"/>
    </ligand>
</feature>
<dbReference type="GO" id="GO:0006096">
    <property type="term" value="P:glycolytic process"/>
    <property type="evidence" value="ECO:0007669"/>
    <property type="project" value="UniProtKB-UniRule"/>
</dbReference>
<feature type="binding site" evidence="11">
    <location>
        <position position="145"/>
    </location>
    <ligand>
        <name>substrate</name>
    </ligand>
</feature>
<feature type="binding site" evidence="11 12">
    <location>
        <begin position="57"/>
        <end position="60"/>
    </location>
    <ligand>
        <name>substrate</name>
    </ligand>
</feature>
<dbReference type="PANTHER" id="PTHR11406">
    <property type="entry name" value="PHOSPHOGLYCERATE KINASE"/>
    <property type="match status" value="1"/>
</dbReference>
<keyword evidence="7 11" id="KW-0547">Nucleotide-binding</keyword>
<evidence type="ECO:0000256" key="9">
    <source>
        <dbReference type="ARBA" id="ARBA00022840"/>
    </source>
</evidence>
<evidence type="ECO:0000256" key="3">
    <source>
        <dbReference type="ARBA" id="ARBA00008982"/>
    </source>
</evidence>
<dbReference type="FunFam" id="3.40.50.1260:FF:000031">
    <property type="entry name" value="Phosphoglycerate kinase 1"/>
    <property type="match status" value="1"/>
</dbReference>
<dbReference type="InterPro" id="IPR001576">
    <property type="entry name" value="Phosphoglycerate_kinase"/>
</dbReference>
<feature type="binding site" evidence="11 13">
    <location>
        <position position="196"/>
    </location>
    <ligand>
        <name>ATP</name>
        <dbReference type="ChEBI" id="CHEBI:30616"/>
    </ligand>
</feature>
<comment type="catalytic activity">
    <reaction evidence="1 11 14">
        <text>(2R)-3-phosphoglycerate + ATP = (2R)-3-phospho-glyceroyl phosphate + ADP</text>
        <dbReference type="Rhea" id="RHEA:14801"/>
        <dbReference type="ChEBI" id="CHEBI:30616"/>
        <dbReference type="ChEBI" id="CHEBI:57604"/>
        <dbReference type="ChEBI" id="CHEBI:58272"/>
        <dbReference type="ChEBI" id="CHEBI:456216"/>
        <dbReference type="EC" id="2.7.2.3"/>
    </reaction>
</comment>
<evidence type="ECO:0000313" key="15">
    <source>
        <dbReference type="EMBL" id="EJP73714.1"/>
    </source>
</evidence>
<evidence type="ECO:0000313" key="16">
    <source>
        <dbReference type="Proteomes" id="UP000010116"/>
    </source>
</evidence>
<comment type="subunit">
    <text evidence="4 11">Monomer.</text>
</comment>
<reference evidence="15 16" key="1">
    <citation type="journal article" date="2012" name="ISME J.">
        <title>Genomic insights to SAR86, an abundant and uncultivated marine bacterial lineage.</title>
        <authorList>
            <person name="Dupont C.L."/>
            <person name="Rusch D.B."/>
            <person name="Yooseph S."/>
            <person name="Lombardo M.J."/>
            <person name="Richter R.A."/>
            <person name="Valas R."/>
            <person name="Novotny M."/>
            <person name="Yee-Greenbaum J."/>
            <person name="Selengut J.D."/>
            <person name="Haft D.H."/>
            <person name="Halpern A.L."/>
            <person name="Lasken R.S."/>
            <person name="Nealson K."/>
            <person name="Friedman R."/>
            <person name="Venter J.C."/>
        </authorList>
    </citation>
    <scope>NUCLEOTIDE SEQUENCE [LARGE SCALE GENOMIC DNA]</scope>
</reference>
<sequence>MNSLNSLELENKNIVLRVDLNVPIQDGKILDRTRIDAVRPTIDFLLSQDSRILLISHLGRPTEGNLESKYSLRPIKEEFEKIYNTKIDLFNDLEAKEIFQGKGKIQFLENIRSFNGESSNCPKLSNKLGTLGDLYVFDAFGTAHRKQASTYGAIKSALASAPGLLLEKEISSLKSVLDNYKNPYIAVIGGSKVSTKLGLIENLINKVDKIIVGGGIANTFLLAKEYEIGESLCEPDMVNIAERLMNSGKIILPEEVVTSKSFEGDSIRTKKIDKLDKDDLILDLCLSNAMAEIIKNASTILWNGPLGVFENEFFEKGTRDLAVEIEKASAYTVAGGGETLAAISKFINKDGVSYSSTGGGAFLEFMEGKVLPAIEALS</sequence>
<evidence type="ECO:0000256" key="6">
    <source>
        <dbReference type="ARBA" id="ARBA00022679"/>
    </source>
</evidence>
<feature type="binding site" evidence="11 13">
    <location>
        <position position="310"/>
    </location>
    <ligand>
        <name>ATP</name>
        <dbReference type="ChEBI" id="CHEBI:30616"/>
    </ligand>
</feature>
<dbReference type="GO" id="GO:0004618">
    <property type="term" value="F:phosphoglycerate kinase activity"/>
    <property type="evidence" value="ECO:0007669"/>
    <property type="project" value="UniProtKB-UniRule"/>
</dbReference>
<evidence type="ECO:0000256" key="7">
    <source>
        <dbReference type="ARBA" id="ARBA00022741"/>
    </source>
</evidence>
<dbReference type="HAMAP" id="MF_00145">
    <property type="entry name" value="Phosphoglyc_kinase"/>
    <property type="match status" value="1"/>
</dbReference>
<evidence type="ECO:0000256" key="5">
    <source>
        <dbReference type="ARBA" id="ARBA00013061"/>
    </source>
</evidence>
<dbReference type="PIRSF" id="PIRSF000724">
    <property type="entry name" value="Pgk"/>
    <property type="match status" value="1"/>
</dbReference>
<evidence type="ECO:0000256" key="12">
    <source>
        <dbReference type="PIRSR" id="PIRSR000724-1"/>
    </source>
</evidence>
<evidence type="ECO:0000256" key="13">
    <source>
        <dbReference type="PIRSR" id="PIRSR000724-2"/>
    </source>
</evidence>
<dbReference type="GO" id="GO:0005829">
    <property type="term" value="C:cytosol"/>
    <property type="evidence" value="ECO:0007669"/>
    <property type="project" value="TreeGrafter"/>
</dbReference>
<keyword evidence="10 11" id="KW-0324">Glycolysis</keyword>
<evidence type="ECO:0000256" key="1">
    <source>
        <dbReference type="ARBA" id="ARBA00000642"/>
    </source>
</evidence>
<keyword evidence="11" id="KW-0963">Cytoplasm</keyword>
<comment type="pathway">
    <text evidence="2 11">Carbohydrate degradation; glycolysis; pyruvate from D-glyceraldehyde 3-phosphate: step 2/5.</text>
</comment>
<feature type="binding site" evidence="12">
    <location>
        <position position="34"/>
    </location>
    <ligand>
        <name>(2R)-3-phosphoglycerate</name>
        <dbReference type="ChEBI" id="CHEBI:58272"/>
    </ligand>
</feature>
<dbReference type="AlphaFoldDB" id="J4KT25"/>
<comment type="caution">
    <text evidence="11">Lacks conserved residue(s) required for the propagation of feature annotation.</text>
</comment>
<dbReference type="Proteomes" id="UP000010116">
    <property type="component" value="Unassembled WGS sequence"/>
</dbReference>
<dbReference type="InterPro" id="IPR015824">
    <property type="entry name" value="Phosphoglycerate_kinase_N"/>
</dbReference>
<dbReference type="EC" id="2.7.2.3" evidence="5 11"/>
<evidence type="ECO:0000256" key="11">
    <source>
        <dbReference type="HAMAP-Rule" id="MF_00145"/>
    </source>
</evidence>
<evidence type="ECO:0000256" key="14">
    <source>
        <dbReference type="RuleBase" id="RU000532"/>
    </source>
</evidence>
<dbReference type="HOGENOM" id="CLU_025427_0_2_6"/>
<gene>
    <name evidence="11 15" type="primary">pgk</name>
    <name evidence="15" type="ORF">NT02SARS_0022</name>
</gene>